<dbReference type="GO" id="GO:0005737">
    <property type="term" value="C:cytoplasm"/>
    <property type="evidence" value="ECO:0007669"/>
    <property type="project" value="UniProtKB-SubCell"/>
</dbReference>
<accession>A0A9D1QDU7</accession>
<evidence type="ECO:0000256" key="1">
    <source>
        <dbReference type="ARBA" id="ARBA00004496"/>
    </source>
</evidence>
<dbReference type="Proteomes" id="UP000823926">
    <property type="component" value="Unassembled WGS sequence"/>
</dbReference>
<dbReference type="NCBIfam" id="TIGR02433">
    <property type="entry name" value="lysidine_TilS_C"/>
    <property type="match status" value="1"/>
</dbReference>
<dbReference type="InterPro" id="IPR012094">
    <property type="entry name" value="tRNA_Ile_lys_synt"/>
</dbReference>
<feature type="domain" description="Lysidine-tRNA(Ile) synthetase C-terminal" evidence="9">
    <location>
        <begin position="366"/>
        <end position="438"/>
    </location>
</feature>
<dbReference type="Pfam" id="PF11734">
    <property type="entry name" value="TilS_C"/>
    <property type="match status" value="1"/>
</dbReference>
<dbReference type="InterPro" id="IPR012796">
    <property type="entry name" value="Lysidine-tRNA-synth_C"/>
</dbReference>
<dbReference type="GO" id="GO:0006400">
    <property type="term" value="P:tRNA modification"/>
    <property type="evidence" value="ECO:0007669"/>
    <property type="project" value="UniProtKB-UniRule"/>
</dbReference>
<evidence type="ECO:0000256" key="5">
    <source>
        <dbReference type="ARBA" id="ARBA00022741"/>
    </source>
</evidence>
<dbReference type="Pfam" id="PF01171">
    <property type="entry name" value="ATP_bind_3"/>
    <property type="match status" value="1"/>
</dbReference>
<dbReference type="SUPFAM" id="SSF56037">
    <property type="entry name" value="PheT/TilS domain"/>
    <property type="match status" value="1"/>
</dbReference>
<dbReference type="Gene3D" id="3.40.50.620">
    <property type="entry name" value="HUPs"/>
    <property type="match status" value="1"/>
</dbReference>
<dbReference type="CDD" id="cd01992">
    <property type="entry name" value="TilS_N"/>
    <property type="match status" value="1"/>
</dbReference>
<keyword evidence="6 8" id="KW-0067">ATP-binding</keyword>
<evidence type="ECO:0000313" key="10">
    <source>
        <dbReference type="EMBL" id="HIW10754.1"/>
    </source>
</evidence>
<evidence type="ECO:0000256" key="3">
    <source>
        <dbReference type="ARBA" id="ARBA00022598"/>
    </source>
</evidence>
<reference evidence="10" key="1">
    <citation type="journal article" date="2021" name="PeerJ">
        <title>Extensive microbial diversity within the chicken gut microbiome revealed by metagenomics and culture.</title>
        <authorList>
            <person name="Gilroy R."/>
            <person name="Ravi A."/>
            <person name="Getino M."/>
            <person name="Pursley I."/>
            <person name="Horton D.L."/>
            <person name="Alikhan N.F."/>
            <person name="Baker D."/>
            <person name="Gharbi K."/>
            <person name="Hall N."/>
            <person name="Watson M."/>
            <person name="Adriaenssens E.M."/>
            <person name="Foster-Nyarko E."/>
            <person name="Jarju S."/>
            <person name="Secka A."/>
            <person name="Antonio M."/>
            <person name="Oren A."/>
            <person name="Chaudhuri R.R."/>
            <person name="La Ragione R."/>
            <person name="Hildebrand F."/>
            <person name="Pallen M.J."/>
        </authorList>
    </citation>
    <scope>NUCLEOTIDE SEQUENCE</scope>
    <source>
        <strain evidence="10">ChiBcec15-1070</strain>
    </source>
</reference>
<evidence type="ECO:0000256" key="8">
    <source>
        <dbReference type="HAMAP-Rule" id="MF_01161"/>
    </source>
</evidence>
<comment type="function">
    <text evidence="8">Ligates lysine onto the cytidine present at position 34 of the AUA codon-specific tRNA(Ile) that contains the anticodon CAU, in an ATP-dependent manner. Cytidine is converted to lysidine, thus changing the amino acid specificity of the tRNA from methionine to isoleucine.</text>
</comment>
<sequence>METLLEKCYRYIRQRELFSPQERILVAVSGGVDSMTLLNLMHRMAEGRIGIAHCNFGLRGAESDGDQRLVEEYASLHGIPLHTVRFDTEHEAQLHGESIQMAARRLRYDWFENLCNQYGYHKIAIAHQADDSTETFFINLLRGTGLRGLTGISDQRERIIRPLLFARREEIMAYAAAKGIPYREDSTNATLKYLRNRLRHDILPRLESASGNRFVQTMEENFQRLLQTQRFVDRQIDRLRHEALHDHTIDLTRLDAECLAFELYELLRPYGFASETAAEMAHILNTRAEDTDMTASGKRFEAPEWSAVIDRERILLEPRRYEPFVEELLADDDPRVEWLTVADLPDSLATPPNTAYLTADALKFPLRLRQWREGDWFIPLGMVGQKKVSDFLIDAKVPLTEKKRQGVLLSGETIVWLVGRRIDDRYKVRQDARRIVRITL</sequence>
<dbReference type="PANTHER" id="PTHR43033:SF1">
    <property type="entry name" value="TRNA(ILE)-LYSIDINE SYNTHASE-RELATED"/>
    <property type="match status" value="1"/>
</dbReference>
<comment type="domain">
    <text evidence="8">The N-terminal region contains the highly conserved SGGXDS motif, predicted to be a P-loop motif involved in ATP binding.</text>
</comment>
<keyword evidence="3 8" id="KW-0436">Ligase</keyword>
<dbReference type="SMART" id="SM00977">
    <property type="entry name" value="TilS_C"/>
    <property type="match status" value="1"/>
</dbReference>
<dbReference type="GO" id="GO:0005524">
    <property type="term" value="F:ATP binding"/>
    <property type="evidence" value="ECO:0007669"/>
    <property type="project" value="UniProtKB-UniRule"/>
</dbReference>
<reference evidence="10" key="2">
    <citation type="submission" date="2021-04" db="EMBL/GenBank/DDBJ databases">
        <authorList>
            <person name="Gilroy R."/>
        </authorList>
    </citation>
    <scope>NUCLEOTIDE SEQUENCE</scope>
    <source>
        <strain evidence="10">ChiBcec15-1070</strain>
    </source>
</reference>
<feature type="binding site" evidence="8">
    <location>
        <begin position="29"/>
        <end position="34"/>
    </location>
    <ligand>
        <name>ATP</name>
        <dbReference type="ChEBI" id="CHEBI:30616"/>
    </ligand>
</feature>
<keyword evidence="5 8" id="KW-0547">Nucleotide-binding</keyword>
<dbReference type="AlphaFoldDB" id="A0A9D1QDU7"/>
<dbReference type="PANTHER" id="PTHR43033">
    <property type="entry name" value="TRNA(ILE)-LYSIDINE SYNTHASE-RELATED"/>
    <property type="match status" value="1"/>
</dbReference>
<comment type="similarity">
    <text evidence="8">Belongs to the tRNA(Ile)-lysidine synthase family.</text>
</comment>
<dbReference type="InterPro" id="IPR011063">
    <property type="entry name" value="TilS/TtcA_N"/>
</dbReference>
<gene>
    <name evidence="8 10" type="primary">tilS</name>
    <name evidence="10" type="ORF">H9888_04535</name>
</gene>
<dbReference type="InterPro" id="IPR014729">
    <property type="entry name" value="Rossmann-like_a/b/a_fold"/>
</dbReference>
<dbReference type="EC" id="6.3.4.19" evidence="8"/>
<comment type="catalytic activity">
    <reaction evidence="7 8">
        <text>cytidine(34) in tRNA(Ile2) + L-lysine + ATP = lysidine(34) in tRNA(Ile2) + AMP + diphosphate + H(+)</text>
        <dbReference type="Rhea" id="RHEA:43744"/>
        <dbReference type="Rhea" id="RHEA-COMP:10625"/>
        <dbReference type="Rhea" id="RHEA-COMP:10670"/>
        <dbReference type="ChEBI" id="CHEBI:15378"/>
        <dbReference type="ChEBI" id="CHEBI:30616"/>
        <dbReference type="ChEBI" id="CHEBI:32551"/>
        <dbReference type="ChEBI" id="CHEBI:33019"/>
        <dbReference type="ChEBI" id="CHEBI:82748"/>
        <dbReference type="ChEBI" id="CHEBI:83665"/>
        <dbReference type="ChEBI" id="CHEBI:456215"/>
        <dbReference type="EC" id="6.3.4.19"/>
    </reaction>
</comment>
<name>A0A9D1QDU7_9BACT</name>
<organism evidence="10 11">
    <name type="scientific">Candidatus Rikenella faecigallinarum</name>
    <dbReference type="NCBI Taxonomy" id="2838745"/>
    <lineage>
        <taxon>Bacteria</taxon>
        <taxon>Pseudomonadati</taxon>
        <taxon>Bacteroidota</taxon>
        <taxon>Bacteroidia</taxon>
        <taxon>Bacteroidales</taxon>
        <taxon>Rikenellaceae</taxon>
        <taxon>Rikenella</taxon>
    </lineage>
</organism>
<dbReference type="GO" id="GO:0032267">
    <property type="term" value="F:tRNA(Ile)-lysidine synthase activity"/>
    <property type="evidence" value="ECO:0007669"/>
    <property type="project" value="UniProtKB-EC"/>
</dbReference>
<evidence type="ECO:0000259" key="9">
    <source>
        <dbReference type="SMART" id="SM00977"/>
    </source>
</evidence>
<proteinExistence type="inferred from homology"/>
<evidence type="ECO:0000313" key="11">
    <source>
        <dbReference type="Proteomes" id="UP000823926"/>
    </source>
</evidence>
<protein>
    <recommendedName>
        <fullName evidence="8">tRNA(Ile)-lysidine synthase</fullName>
        <ecNumber evidence="8">6.3.4.19</ecNumber>
    </recommendedName>
    <alternativeName>
        <fullName evidence="8">tRNA(Ile)-2-lysyl-cytidine synthase</fullName>
    </alternativeName>
    <alternativeName>
        <fullName evidence="8">tRNA(Ile)-lysidine synthetase</fullName>
    </alternativeName>
</protein>
<dbReference type="InterPro" id="IPR012795">
    <property type="entry name" value="tRNA_Ile_lys_synt_N"/>
</dbReference>
<evidence type="ECO:0000256" key="6">
    <source>
        <dbReference type="ARBA" id="ARBA00022840"/>
    </source>
</evidence>
<dbReference type="HAMAP" id="MF_01161">
    <property type="entry name" value="tRNA_Ile_lys_synt"/>
    <property type="match status" value="1"/>
</dbReference>
<keyword evidence="2 8" id="KW-0963">Cytoplasm</keyword>
<evidence type="ECO:0000256" key="2">
    <source>
        <dbReference type="ARBA" id="ARBA00022490"/>
    </source>
</evidence>
<keyword evidence="4 8" id="KW-0819">tRNA processing</keyword>
<dbReference type="SUPFAM" id="SSF52402">
    <property type="entry name" value="Adenine nucleotide alpha hydrolases-like"/>
    <property type="match status" value="1"/>
</dbReference>
<dbReference type="EMBL" id="DXHL01000021">
    <property type="protein sequence ID" value="HIW10754.1"/>
    <property type="molecule type" value="Genomic_DNA"/>
</dbReference>
<evidence type="ECO:0000256" key="4">
    <source>
        <dbReference type="ARBA" id="ARBA00022694"/>
    </source>
</evidence>
<comment type="subcellular location">
    <subcellularLocation>
        <location evidence="1 8">Cytoplasm</location>
    </subcellularLocation>
</comment>
<evidence type="ECO:0000256" key="7">
    <source>
        <dbReference type="ARBA" id="ARBA00048539"/>
    </source>
</evidence>
<dbReference type="NCBIfam" id="TIGR02432">
    <property type="entry name" value="lysidine_TilS_N"/>
    <property type="match status" value="1"/>
</dbReference>
<comment type="caution">
    <text evidence="10">The sequence shown here is derived from an EMBL/GenBank/DDBJ whole genome shotgun (WGS) entry which is preliminary data.</text>
</comment>